<dbReference type="GO" id="GO:0016779">
    <property type="term" value="F:nucleotidyltransferase activity"/>
    <property type="evidence" value="ECO:0007669"/>
    <property type="project" value="UniProtKB-KW"/>
</dbReference>
<reference evidence="9 10" key="1">
    <citation type="submission" date="2020-08" db="EMBL/GenBank/DDBJ databases">
        <title>Genome public.</title>
        <authorList>
            <person name="Liu C."/>
            <person name="Sun Q."/>
        </authorList>
    </citation>
    <scope>NUCLEOTIDE SEQUENCE [LARGE SCALE GENOMIC DNA]</scope>
    <source>
        <strain evidence="9 10">NSJ-46</strain>
    </source>
</reference>
<dbReference type="RefSeq" id="WP_249308670.1">
    <property type="nucleotide sequence ID" value="NZ_JACRSZ010000009.1"/>
</dbReference>
<evidence type="ECO:0000256" key="7">
    <source>
        <dbReference type="ARBA" id="ARBA00023150"/>
    </source>
</evidence>
<gene>
    <name evidence="9" type="ORF">H8716_10205</name>
</gene>
<evidence type="ECO:0000256" key="5">
    <source>
        <dbReference type="ARBA" id="ARBA00022842"/>
    </source>
</evidence>
<dbReference type="Proteomes" id="UP000657421">
    <property type="component" value="Unassembled WGS sequence"/>
</dbReference>
<evidence type="ECO:0000259" key="8">
    <source>
        <dbReference type="Pfam" id="PF12804"/>
    </source>
</evidence>
<dbReference type="InterPro" id="IPR025877">
    <property type="entry name" value="MobA-like_NTP_Trfase"/>
</dbReference>
<evidence type="ECO:0000256" key="4">
    <source>
        <dbReference type="ARBA" id="ARBA00022741"/>
    </source>
</evidence>
<keyword evidence="6" id="KW-0342">GTP-binding</keyword>
<organism evidence="9 10">
    <name type="scientific">Jingyaoa shaoxingensis</name>
    <dbReference type="NCBI Taxonomy" id="2763671"/>
    <lineage>
        <taxon>Bacteria</taxon>
        <taxon>Bacillati</taxon>
        <taxon>Bacillota</taxon>
        <taxon>Clostridia</taxon>
        <taxon>Lachnospirales</taxon>
        <taxon>Lachnospiraceae</taxon>
        <taxon>Jingyaoa</taxon>
    </lineage>
</organism>
<keyword evidence="2" id="KW-0808">Transferase</keyword>
<keyword evidence="1" id="KW-0963">Cytoplasm</keyword>
<name>A0ABR7NAN2_9FIRM</name>
<protein>
    <submittedName>
        <fullName evidence="9">Molybdenum cofactor guanylyltransferase</fullName>
    </submittedName>
</protein>
<keyword evidence="4" id="KW-0547">Nucleotide-binding</keyword>
<dbReference type="Gene3D" id="3.90.550.10">
    <property type="entry name" value="Spore Coat Polysaccharide Biosynthesis Protein SpsA, Chain A"/>
    <property type="match status" value="1"/>
</dbReference>
<dbReference type="PANTHER" id="PTHR19136">
    <property type="entry name" value="MOLYBDENUM COFACTOR GUANYLYLTRANSFERASE"/>
    <property type="match status" value="1"/>
</dbReference>
<accession>A0ABR7NAN2</accession>
<keyword evidence="9" id="KW-0548">Nucleotidyltransferase</keyword>
<comment type="caution">
    <text evidence="9">The sequence shown here is derived from an EMBL/GenBank/DDBJ whole genome shotgun (WGS) entry which is preliminary data.</text>
</comment>
<keyword evidence="5" id="KW-0460">Magnesium</keyword>
<feature type="domain" description="MobA-like NTP transferase" evidence="8">
    <location>
        <begin position="28"/>
        <end position="175"/>
    </location>
</feature>
<evidence type="ECO:0000256" key="3">
    <source>
        <dbReference type="ARBA" id="ARBA00022723"/>
    </source>
</evidence>
<evidence type="ECO:0000256" key="1">
    <source>
        <dbReference type="ARBA" id="ARBA00022490"/>
    </source>
</evidence>
<evidence type="ECO:0000313" key="10">
    <source>
        <dbReference type="Proteomes" id="UP000657421"/>
    </source>
</evidence>
<evidence type="ECO:0000313" key="9">
    <source>
        <dbReference type="EMBL" id="MBC8573450.1"/>
    </source>
</evidence>
<dbReference type="PANTHER" id="PTHR19136:SF81">
    <property type="entry name" value="MOLYBDENUM COFACTOR GUANYLYLTRANSFERASE"/>
    <property type="match status" value="1"/>
</dbReference>
<dbReference type="Pfam" id="PF12804">
    <property type="entry name" value="NTP_transf_3"/>
    <property type="match status" value="1"/>
</dbReference>
<dbReference type="SUPFAM" id="SSF53448">
    <property type="entry name" value="Nucleotide-diphospho-sugar transferases"/>
    <property type="match status" value="1"/>
</dbReference>
<dbReference type="InterPro" id="IPR029044">
    <property type="entry name" value="Nucleotide-diphossugar_trans"/>
</dbReference>
<dbReference type="InterPro" id="IPR013482">
    <property type="entry name" value="Molybde_CF_guanTrfase"/>
</dbReference>
<keyword evidence="10" id="KW-1185">Reference proteome</keyword>
<dbReference type="EMBL" id="JACRSZ010000009">
    <property type="protein sequence ID" value="MBC8573450.1"/>
    <property type="molecule type" value="Genomic_DNA"/>
</dbReference>
<evidence type="ECO:0000256" key="6">
    <source>
        <dbReference type="ARBA" id="ARBA00023134"/>
    </source>
</evidence>
<proteinExistence type="predicted"/>
<keyword evidence="7" id="KW-0501">Molybdenum cofactor biosynthesis</keyword>
<sequence length="215" mass="23903">MPENNHKLQEEVPAVASDRHLPEDFTLVVLAGGASSRMGKEKSDLILDGQTFLETQIRKGRQLGAKKILISGYRGERCSEEIVPDRIPGQGPLGGLESCFRKAETAKCLVLGVDTPLVPVEELRSLLKYTMEEADKPVTMLCHNGKEESLMAVYDAGLYKEITDFLESGRSSVYRFLNTVGYSLYHTGAPESYFQNINDPAAYEQICIEFYNISS</sequence>
<keyword evidence="3" id="KW-0479">Metal-binding</keyword>
<evidence type="ECO:0000256" key="2">
    <source>
        <dbReference type="ARBA" id="ARBA00022679"/>
    </source>
</evidence>
<dbReference type="CDD" id="cd02503">
    <property type="entry name" value="MobA"/>
    <property type="match status" value="1"/>
</dbReference>